<dbReference type="PROSITE" id="PS50297">
    <property type="entry name" value="ANK_REP_REGION"/>
    <property type="match status" value="7"/>
</dbReference>
<dbReference type="SMART" id="SM00248">
    <property type="entry name" value="ANK"/>
    <property type="match status" value="10"/>
</dbReference>
<comment type="similarity">
    <text evidence="1 5">Belongs to the peptidase C14A family.</text>
</comment>
<sequence>MRSPTGSHPLHAAAFKGSAQLVKILLKKAEGVDVTDNDGFTPLMVAALKGHTDVVKELLGYGADLNARTRTSGHTALHLASDSLSCRGVVTALLEHGANINTRTKDFATPLHYAAEYNNLPMVKVLLSHPGCDATLTNGECKTPAEVARKNHYNNIAQYLDLATSPPTGHNMELTVAILNNNPSKVKQSLDDGADVNMCSLTGTRPLHVAARIGSLPLVQMLLNTPKVRIDPEDDEGYTPLMVAALNSHSDVVKELLIYRADPTRTRRNGETALHLASTCTSKEVAFALLHYGADINAKTYDSKMTPLHYAAEFGNLYLARILKADTLCHPNEKDIKGRTPGKVALEYGHNDLAIFLGATIPASDRIRLRSLPHHEPMKLNVVKGTPVPITDDVYYRRPYLTTRGHVLVINYANFKKLSYREGSEQDVVNLKNLFSQMGYTVVSHADLTLDQTLKSLDKFCSNDNLKKVDAAVVCFLSHGKNENTFYTSDDKTMTVTQVQEKFLDSKCPKLKGKPKLFLFNFCRGNKVEKGYLLDNTTYDAKSIGKGKALKEKGNKVHENLHDFYIMYATMDNIMALRHQTRGTFFIQYLTELLAQYAHQWMS</sequence>
<evidence type="ECO:0000256" key="1">
    <source>
        <dbReference type="ARBA" id="ARBA00010134"/>
    </source>
</evidence>
<evidence type="ECO:0000313" key="9">
    <source>
        <dbReference type="Proteomes" id="UP001292094"/>
    </source>
</evidence>
<feature type="domain" description="Caspase family p20" evidence="7">
    <location>
        <begin position="403"/>
        <end position="527"/>
    </location>
</feature>
<dbReference type="PROSITE" id="PS50208">
    <property type="entry name" value="CASPASE_P20"/>
    <property type="match status" value="1"/>
</dbReference>
<feature type="repeat" description="ANK" evidence="4">
    <location>
        <begin position="269"/>
        <end position="301"/>
    </location>
</feature>
<evidence type="ECO:0000256" key="3">
    <source>
        <dbReference type="ARBA" id="ARBA00023043"/>
    </source>
</evidence>
<evidence type="ECO:0000313" key="8">
    <source>
        <dbReference type="EMBL" id="KAK4319835.1"/>
    </source>
</evidence>
<feature type="repeat" description="ANK" evidence="4">
    <location>
        <begin position="236"/>
        <end position="268"/>
    </location>
</feature>
<dbReference type="InterPro" id="IPR011600">
    <property type="entry name" value="Pept_C14_caspase"/>
</dbReference>
<dbReference type="InterPro" id="IPR002138">
    <property type="entry name" value="Pept_C14_p10"/>
</dbReference>
<evidence type="ECO:0000259" key="6">
    <source>
        <dbReference type="PROSITE" id="PS50207"/>
    </source>
</evidence>
<protein>
    <submittedName>
        <fullName evidence="8">Uncharacterized protein</fullName>
    </submittedName>
</protein>
<organism evidence="8 9">
    <name type="scientific">Petrolisthes manimaculis</name>
    <dbReference type="NCBI Taxonomy" id="1843537"/>
    <lineage>
        <taxon>Eukaryota</taxon>
        <taxon>Metazoa</taxon>
        <taxon>Ecdysozoa</taxon>
        <taxon>Arthropoda</taxon>
        <taxon>Crustacea</taxon>
        <taxon>Multicrustacea</taxon>
        <taxon>Malacostraca</taxon>
        <taxon>Eumalacostraca</taxon>
        <taxon>Eucarida</taxon>
        <taxon>Decapoda</taxon>
        <taxon>Pleocyemata</taxon>
        <taxon>Anomura</taxon>
        <taxon>Galatheoidea</taxon>
        <taxon>Porcellanidae</taxon>
        <taxon>Petrolisthes</taxon>
    </lineage>
</organism>
<proteinExistence type="inferred from homology"/>
<keyword evidence="3 4" id="KW-0040">ANK repeat</keyword>
<evidence type="ECO:0000256" key="2">
    <source>
        <dbReference type="ARBA" id="ARBA00022737"/>
    </source>
</evidence>
<dbReference type="InterPro" id="IPR002110">
    <property type="entry name" value="Ankyrin_rpt"/>
</dbReference>
<evidence type="ECO:0000256" key="5">
    <source>
        <dbReference type="RuleBase" id="RU003971"/>
    </source>
</evidence>
<comment type="caution">
    <text evidence="8">The sequence shown here is derived from an EMBL/GenBank/DDBJ whole genome shotgun (WGS) entry which is preliminary data.</text>
</comment>
<feature type="repeat" description="ANK" evidence="4">
    <location>
        <begin position="106"/>
        <end position="129"/>
    </location>
</feature>
<reference evidence="8" key="1">
    <citation type="submission" date="2023-11" db="EMBL/GenBank/DDBJ databases">
        <title>Genome assemblies of two species of porcelain crab, Petrolisthes cinctipes and Petrolisthes manimaculis (Anomura: Porcellanidae).</title>
        <authorList>
            <person name="Angst P."/>
        </authorList>
    </citation>
    <scope>NUCLEOTIDE SEQUENCE</scope>
    <source>
        <strain evidence="8">PB745_02</strain>
        <tissue evidence="8">Gill</tissue>
    </source>
</reference>
<evidence type="ECO:0000259" key="7">
    <source>
        <dbReference type="PROSITE" id="PS50208"/>
    </source>
</evidence>
<feature type="domain" description="Caspase family p10" evidence="6">
    <location>
        <begin position="563"/>
        <end position="598"/>
    </location>
</feature>
<dbReference type="InterPro" id="IPR015917">
    <property type="entry name" value="Pept_C14A"/>
</dbReference>
<accession>A0AAE1UI35</accession>
<dbReference type="Proteomes" id="UP001292094">
    <property type="component" value="Unassembled WGS sequence"/>
</dbReference>
<dbReference type="Pfam" id="PF00023">
    <property type="entry name" value="Ank"/>
    <property type="match status" value="3"/>
</dbReference>
<dbReference type="AlphaFoldDB" id="A0AAE1UI35"/>
<dbReference type="Pfam" id="PF00656">
    <property type="entry name" value="Peptidase_C14"/>
    <property type="match status" value="1"/>
</dbReference>
<dbReference type="Gene3D" id="1.25.40.20">
    <property type="entry name" value="Ankyrin repeat-containing domain"/>
    <property type="match status" value="2"/>
</dbReference>
<dbReference type="SUPFAM" id="SSF48403">
    <property type="entry name" value="Ankyrin repeat"/>
    <property type="match status" value="1"/>
</dbReference>
<dbReference type="GO" id="GO:0006508">
    <property type="term" value="P:proteolysis"/>
    <property type="evidence" value="ECO:0007669"/>
    <property type="project" value="InterPro"/>
</dbReference>
<dbReference type="Gene3D" id="3.40.50.1460">
    <property type="match status" value="1"/>
</dbReference>
<feature type="repeat" description="ANK" evidence="4">
    <location>
        <begin position="5"/>
        <end position="37"/>
    </location>
</feature>
<dbReference type="InterPro" id="IPR029030">
    <property type="entry name" value="Caspase-like_dom_sf"/>
</dbReference>
<dbReference type="PROSITE" id="PS50207">
    <property type="entry name" value="CASPASE_P10"/>
    <property type="match status" value="1"/>
</dbReference>
<feature type="repeat" description="ANK" evidence="4">
    <location>
        <begin position="202"/>
        <end position="224"/>
    </location>
</feature>
<dbReference type="EMBL" id="JAWZYT010000715">
    <property type="protein sequence ID" value="KAK4319835.1"/>
    <property type="molecule type" value="Genomic_DNA"/>
</dbReference>
<dbReference type="PRINTS" id="PR01415">
    <property type="entry name" value="ANKYRIN"/>
</dbReference>
<name>A0AAE1UI35_9EUCA</name>
<evidence type="ECO:0000256" key="4">
    <source>
        <dbReference type="PROSITE-ProRule" id="PRU00023"/>
    </source>
</evidence>
<keyword evidence="9" id="KW-1185">Reference proteome</keyword>
<dbReference type="PRINTS" id="PR00376">
    <property type="entry name" value="IL1BCENZYME"/>
</dbReference>
<dbReference type="InterPro" id="IPR001309">
    <property type="entry name" value="Pept_C14_p20"/>
</dbReference>
<dbReference type="SMART" id="SM00115">
    <property type="entry name" value="CASc"/>
    <property type="match status" value="1"/>
</dbReference>
<dbReference type="PANTHER" id="PTHR24198:SF165">
    <property type="entry name" value="ANKYRIN REPEAT-CONTAINING PROTEIN-RELATED"/>
    <property type="match status" value="1"/>
</dbReference>
<keyword evidence="2" id="KW-0677">Repeat</keyword>
<dbReference type="GO" id="GO:0004197">
    <property type="term" value="F:cysteine-type endopeptidase activity"/>
    <property type="evidence" value="ECO:0007669"/>
    <property type="project" value="InterPro"/>
</dbReference>
<dbReference type="Pfam" id="PF12796">
    <property type="entry name" value="Ank_2"/>
    <property type="match status" value="2"/>
</dbReference>
<dbReference type="PROSITE" id="PS50088">
    <property type="entry name" value="ANK_REPEAT"/>
    <property type="match status" value="7"/>
</dbReference>
<gene>
    <name evidence="8" type="ORF">Pmani_009253</name>
</gene>
<feature type="repeat" description="ANK" evidence="4">
    <location>
        <begin position="38"/>
        <end position="70"/>
    </location>
</feature>
<dbReference type="InterPro" id="IPR036770">
    <property type="entry name" value="Ankyrin_rpt-contain_sf"/>
</dbReference>
<dbReference type="PANTHER" id="PTHR24198">
    <property type="entry name" value="ANKYRIN REPEAT AND PROTEIN KINASE DOMAIN-CONTAINING PROTEIN"/>
    <property type="match status" value="1"/>
</dbReference>
<feature type="repeat" description="ANK" evidence="4">
    <location>
        <begin position="72"/>
        <end position="105"/>
    </location>
</feature>
<dbReference type="SUPFAM" id="SSF52129">
    <property type="entry name" value="Caspase-like"/>
    <property type="match status" value="1"/>
</dbReference>